<reference evidence="1" key="1">
    <citation type="submission" date="2018-11" db="EMBL/GenBank/DDBJ databases">
        <authorList>
            <person name="Grassa J C."/>
        </authorList>
    </citation>
    <scope>NUCLEOTIDE SEQUENCE [LARGE SCALE GENOMIC DNA]</scope>
</reference>
<dbReference type="AlphaFoldDB" id="A0A803Q7X3"/>
<evidence type="ECO:0000313" key="2">
    <source>
        <dbReference type="Proteomes" id="UP000596661"/>
    </source>
</evidence>
<accession>A0A803Q7X3</accession>
<keyword evidence="2" id="KW-1185">Reference proteome</keyword>
<dbReference type="EMBL" id="UZAU01000705">
    <property type="status" value="NOT_ANNOTATED_CDS"/>
    <property type="molecule type" value="Genomic_DNA"/>
</dbReference>
<dbReference type="Proteomes" id="UP000596661">
    <property type="component" value="Chromosome 8"/>
</dbReference>
<reference evidence="1" key="2">
    <citation type="submission" date="2021-03" db="UniProtKB">
        <authorList>
            <consortium name="EnsemblPlants"/>
        </authorList>
    </citation>
    <scope>IDENTIFICATION</scope>
</reference>
<dbReference type="EnsemblPlants" id="evm.model.08.1196">
    <property type="protein sequence ID" value="cds.evm.model.08.1196"/>
    <property type="gene ID" value="evm.TU.08.1196"/>
</dbReference>
<name>A0A803Q7X3_CANSA</name>
<organism evidence="1 2">
    <name type="scientific">Cannabis sativa</name>
    <name type="common">Hemp</name>
    <name type="synonym">Marijuana</name>
    <dbReference type="NCBI Taxonomy" id="3483"/>
    <lineage>
        <taxon>Eukaryota</taxon>
        <taxon>Viridiplantae</taxon>
        <taxon>Streptophyta</taxon>
        <taxon>Embryophyta</taxon>
        <taxon>Tracheophyta</taxon>
        <taxon>Spermatophyta</taxon>
        <taxon>Magnoliopsida</taxon>
        <taxon>eudicotyledons</taxon>
        <taxon>Gunneridae</taxon>
        <taxon>Pentapetalae</taxon>
        <taxon>rosids</taxon>
        <taxon>fabids</taxon>
        <taxon>Rosales</taxon>
        <taxon>Cannabaceae</taxon>
        <taxon>Cannabis</taxon>
    </lineage>
</organism>
<dbReference type="Gramene" id="evm.model.08.1196">
    <property type="protein sequence ID" value="cds.evm.model.08.1196"/>
    <property type="gene ID" value="evm.TU.08.1196"/>
</dbReference>
<proteinExistence type="predicted"/>
<sequence length="137" mass="15720">MGRLSHTNKGTVWYKTCVARRLHLADKGIRGAVRQKGCMQCAQYHDLIHGTISNSMLETWTRHLRGDIFFSFHSKPPTPSPWKASECPLVVGVQEHLTRPVSMYALTFIRRSLFLPYLGRLWRLSGLGGETLRLRWA</sequence>
<protein>
    <submittedName>
        <fullName evidence="1">Uncharacterized protein</fullName>
    </submittedName>
</protein>
<evidence type="ECO:0000313" key="1">
    <source>
        <dbReference type="EnsemblPlants" id="cds.evm.model.08.1196"/>
    </source>
</evidence>